<evidence type="ECO:0000256" key="3">
    <source>
        <dbReference type="SAM" id="MobiDB-lite"/>
    </source>
</evidence>
<dbReference type="GO" id="GO:0005730">
    <property type="term" value="C:nucleolus"/>
    <property type="evidence" value="ECO:0007669"/>
    <property type="project" value="UniProtKB-SubCell"/>
</dbReference>
<evidence type="ECO:0000313" key="5">
    <source>
        <dbReference type="EMBL" id="KAK2176337.1"/>
    </source>
</evidence>
<dbReference type="GO" id="GO:0003723">
    <property type="term" value="F:RNA binding"/>
    <property type="evidence" value="ECO:0007669"/>
    <property type="project" value="TreeGrafter"/>
</dbReference>
<dbReference type="PANTHER" id="PTHR21686:SF12">
    <property type="entry name" value="DEOXYNUCLEOTIDYLTRANSFERASE TERMINAL-INTERACTING PROTEIN 2"/>
    <property type="match status" value="1"/>
</dbReference>
<reference evidence="5" key="1">
    <citation type="journal article" date="2023" name="Mol. Biol. Evol.">
        <title>Third-Generation Sequencing Reveals the Adaptive Role of the Epigenome in Three Deep-Sea Polychaetes.</title>
        <authorList>
            <person name="Perez M."/>
            <person name="Aroh O."/>
            <person name="Sun Y."/>
            <person name="Lan Y."/>
            <person name="Juniper S.K."/>
            <person name="Young C.R."/>
            <person name="Angers B."/>
            <person name="Qian P.Y."/>
        </authorList>
    </citation>
    <scope>NUCLEOTIDE SEQUENCE</scope>
    <source>
        <strain evidence="5">R07B-5</strain>
    </source>
</reference>
<accession>A0AAD9KRT5</accession>
<gene>
    <name evidence="5" type="ORF">NP493_668g01045</name>
</gene>
<feature type="compositionally biased region" description="Basic and acidic residues" evidence="3">
    <location>
        <begin position="114"/>
        <end position="132"/>
    </location>
</feature>
<name>A0AAD9KRT5_RIDPI</name>
<sequence length="340" mass="38813">MSVVNDCAANADLRQNNMVRKVAIPRRSTGGCREHAETEIACPSEGEDPGDLSSEPGENAEQECDSELEELATRTLLEVKAESERRNSSAQVGFAFVDRAATDMVVDDCSGQNDGDRTNDMRNRGGDYKTKDTYNTNSMQLSSSLQSDFDIGDLYVNTDPYKHPALRNKSVEDMLLKSSKSEELMKNSVLTAGLEKKDALPPYEESLNQLRKQKQKERAKTKGRGWFDMSAPEMTEERKNDLLVLQMRKTLDPKQFYKAPDIKAFPKYFQMGTVVESAADFYHSRVPKKQRKATLVDELLADAKFRQYNKQKYTELVQSKQRMRGAHRHRHMKRLKKHKK</sequence>
<keyword evidence="2" id="KW-0539">Nucleus</keyword>
<comment type="subcellular location">
    <subcellularLocation>
        <location evidence="1">Nucleus</location>
        <location evidence="1">Nucleolus</location>
    </subcellularLocation>
</comment>
<keyword evidence="6" id="KW-1185">Reference proteome</keyword>
<dbReference type="PANTHER" id="PTHR21686">
    <property type="entry name" value="DEOXYNUCLEOTIDYLTRANSFERASE TERMINAL-INTERACTING PROTEIN 2"/>
    <property type="match status" value="1"/>
</dbReference>
<evidence type="ECO:0000256" key="1">
    <source>
        <dbReference type="ARBA" id="ARBA00004604"/>
    </source>
</evidence>
<feature type="compositionally biased region" description="Basic residues" evidence="3">
    <location>
        <begin position="321"/>
        <end position="340"/>
    </location>
</feature>
<dbReference type="InterPro" id="IPR014810">
    <property type="entry name" value="Fcf2_C"/>
</dbReference>
<feature type="region of interest" description="Disordered" evidence="3">
    <location>
        <begin position="317"/>
        <end position="340"/>
    </location>
</feature>
<feature type="region of interest" description="Disordered" evidence="3">
    <location>
        <begin position="108"/>
        <end position="135"/>
    </location>
</feature>
<feature type="region of interest" description="Disordered" evidence="3">
    <location>
        <begin position="26"/>
        <end position="66"/>
    </location>
</feature>
<feature type="domain" description="Fcf2 pre-rRNA processing C-terminal" evidence="4">
    <location>
        <begin position="219"/>
        <end position="312"/>
    </location>
</feature>
<dbReference type="Pfam" id="PF08698">
    <property type="entry name" value="Fcf2"/>
    <property type="match status" value="1"/>
</dbReference>
<protein>
    <recommendedName>
        <fullName evidence="4">Fcf2 pre-rRNA processing C-terminal domain-containing protein</fullName>
    </recommendedName>
</protein>
<evidence type="ECO:0000256" key="2">
    <source>
        <dbReference type="ARBA" id="ARBA00023242"/>
    </source>
</evidence>
<dbReference type="AlphaFoldDB" id="A0AAD9KRT5"/>
<dbReference type="InterPro" id="IPR039883">
    <property type="entry name" value="Fcf2/DNTTIP2"/>
</dbReference>
<dbReference type="GO" id="GO:0006396">
    <property type="term" value="P:RNA processing"/>
    <property type="evidence" value="ECO:0007669"/>
    <property type="project" value="TreeGrafter"/>
</dbReference>
<organism evidence="5 6">
    <name type="scientific">Ridgeia piscesae</name>
    <name type="common">Tubeworm</name>
    <dbReference type="NCBI Taxonomy" id="27915"/>
    <lineage>
        <taxon>Eukaryota</taxon>
        <taxon>Metazoa</taxon>
        <taxon>Spiralia</taxon>
        <taxon>Lophotrochozoa</taxon>
        <taxon>Annelida</taxon>
        <taxon>Polychaeta</taxon>
        <taxon>Sedentaria</taxon>
        <taxon>Canalipalpata</taxon>
        <taxon>Sabellida</taxon>
        <taxon>Siboglinidae</taxon>
        <taxon>Ridgeia</taxon>
    </lineage>
</organism>
<proteinExistence type="predicted"/>
<comment type="caution">
    <text evidence="5">The sequence shown here is derived from an EMBL/GenBank/DDBJ whole genome shotgun (WGS) entry which is preliminary data.</text>
</comment>
<dbReference type="Proteomes" id="UP001209878">
    <property type="component" value="Unassembled WGS sequence"/>
</dbReference>
<dbReference type="EMBL" id="JAODUO010000668">
    <property type="protein sequence ID" value="KAK2176337.1"/>
    <property type="molecule type" value="Genomic_DNA"/>
</dbReference>
<evidence type="ECO:0000313" key="6">
    <source>
        <dbReference type="Proteomes" id="UP001209878"/>
    </source>
</evidence>
<evidence type="ECO:0000259" key="4">
    <source>
        <dbReference type="Pfam" id="PF08698"/>
    </source>
</evidence>